<organism evidence="6 7">
    <name type="scientific">Oryza glaberrima</name>
    <name type="common">African rice</name>
    <dbReference type="NCBI Taxonomy" id="4538"/>
    <lineage>
        <taxon>Eukaryota</taxon>
        <taxon>Viridiplantae</taxon>
        <taxon>Streptophyta</taxon>
        <taxon>Embryophyta</taxon>
        <taxon>Tracheophyta</taxon>
        <taxon>Spermatophyta</taxon>
        <taxon>Magnoliopsida</taxon>
        <taxon>Liliopsida</taxon>
        <taxon>Poales</taxon>
        <taxon>Poaceae</taxon>
        <taxon>BOP clade</taxon>
        <taxon>Oryzoideae</taxon>
        <taxon>Oryzeae</taxon>
        <taxon>Oryzinae</taxon>
        <taxon>Oryza</taxon>
    </lineage>
</organism>
<sequence length="1394" mass="156465">MMFSIAVAAASAGLRGLAQPIIGNLSSFASRYVGVDMAREMVDLETIILPQLNLIIASAESQPQHVNNIVQKCLQRLKVELSQAEDLLDEHEYDLLKHRMKQKKLSVFSVHGQCQGPISNPFIWVLSNISSLSPHNTKMLNHLKEVKSILEKARNFLGVLSVATQVSADTAGSRVIQDTTTFREEKVFGRDKDRDSIINLLFDPAMVGGGNSNIKGYSSIAIVGAGGAGKTTLLQYICSDDRVQNNFHVIWVCMSHKLDIRKHTTEVIESLATEETPKIQNLDTLQRKLKNLLLEKREKELLLVLDDVWFEQRHHSEWEQFLAPLISAEFNKGIRILVSSRSKELPSVLNCRKTVSLEDIEENDFLTFFRYYSLGHVLIGNEELEEELQGIGDDIAKKLRRSPLEAKAVASRLSRMLDVEIWKHARDSKQLDGNIMENLLWSYQRLDPQVQRCFLYCSIFPKGYMFHIDEIILLWEAEGFVSSNGRSERAEGIARQYFYELSLSGFFGKQSHGKDSHVGYRMHDLFHDLAENLSIDDGYRIETEENTEIPQFVRHISISVPSLERHAASICKLEQLHTLIFFNPVADIGKFLKPMLKKLKKLRVLSLCFFSSYTLPKHIGKLKHLRYLNLERTSISKLPKSSCKLYHLLVLKMNKKVPKTLPKKANNLISLRRINGPLKDVRNVGMLTSLEDMKEFQVKKEKGYEIGQLGSLTKLRGHLHIMNLENVQNRNAAKDAKLQEKANLDALRLVWNHDTYKNNNVDLEVLEGLEPSSRLNELAIEGYRSTSYPKWLSGCSQSLRSLELLNCTFLENLPSNLQCFARCRSLALLNLTELKRLSPLPENLTSLKFGGCSSLCFISKEEEHGVNPAREKALQPLTSSTELETLTEILRLDGSELEQFQACFQELQYPVSTISARRRDVAQLVLPLTLRRLELSSCNITDQALSECLRSLTSLKDLALLHITTLSALPSKQVMENLSMLSSVGITSCRSLCSVAGLGAIASLEKLAISFCPSLELSDRRILPSQLKEVTVRGCTIHDGFLHDDLPFLVNLEISKCRTPSVLQVGAWPSLKCLKLCDCLDVCFLVGLPALESLQEVQLVLPNLGADSFTGCKGNWRSLRVRTSSLLHDLSELEGFAPPMLLTIEGCQEPDFSLEGIQNLSSIVGLSFMNCKVQSISAMKDLASLETLAFFDCPLLISLPELPPSVQYLDIIGCQILEKRCRSRRGEDRRKISQIPQVDEVTTPHGGLQEVSGEYSMIKAGGALKMVDDERVMMESLLCLPPASRRRHHPHLLRRPPGRQPPLRHAPRLIQLMPNCTVTAAWRRDQAIPSGRICATTDTINSIQPTTNATVLQSNRLAKKLVEQTAGCTRRVVRCAIIEKIALLGAQGSVVGTL</sequence>
<evidence type="ECO:0000256" key="2">
    <source>
        <dbReference type="ARBA" id="ARBA00022821"/>
    </source>
</evidence>
<dbReference type="STRING" id="4538.I1NX38"/>
<dbReference type="InterPro" id="IPR032675">
    <property type="entry name" value="LRR_dom_sf"/>
</dbReference>
<dbReference type="Gene3D" id="3.40.50.300">
    <property type="entry name" value="P-loop containing nucleotide triphosphate hydrolases"/>
    <property type="match status" value="1"/>
</dbReference>
<keyword evidence="7" id="KW-1185">Reference proteome</keyword>
<feature type="domain" description="Disease resistance protein winged helix" evidence="4">
    <location>
        <begin position="459"/>
        <end position="530"/>
    </location>
</feature>
<feature type="domain" description="R13L1/DRL21-like LRR repeat region" evidence="5">
    <location>
        <begin position="706"/>
        <end position="829"/>
    </location>
</feature>
<dbReference type="PANTHER" id="PTHR36766">
    <property type="entry name" value="PLANT BROAD-SPECTRUM MILDEW RESISTANCE PROTEIN RPW8"/>
    <property type="match status" value="1"/>
</dbReference>
<dbReference type="InterPro" id="IPR027417">
    <property type="entry name" value="P-loop_NTPase"/>
</dbReference>
<dbReference type="Proteomes" id="UP000007306">
    <property type="component" value="Chromosome 2"/>
</dbReference>
<dbReference type="Gramene" id="ORGLA02G0029400.1">
    <property type="protein sequence ID" value="ORGLA02G0029400.1"/>
    <property type="gene ID" value="ORGLA02G0029400"/>
</dbReference>
<dbReference type="InterPro" id="IPR058922">
    <property type="entry name" value="WHD_DRP"/>
</dbReference>
<name>I1NX38_ORYGL</name>
<accession>I1NX38</accession>
<dbReference type="eggNOG" id="KOG4658">
    <property type="taxonomic scope" value="Eukaryota"/>
</dbReference>
<keyword evidence="2" id="KW-0611">Plant defense</keyword>
<keyword evidence="1" id="KW-0433">Leucine-rich repeat</keyword>
<reference evidence="6" key="1">
    <citation type="submission" date="2015-06" db="UniProtKB">
        <authorList>
            <consortium name="EnsemblPlants"/>
        </authorList>
    </citation>
    <scope>IDENTIFICATION</scope>
</reference>
<dbReference type="GO" id="GO:0043531">
    <property type="term" value="F:ADP binding"/>
    <property type="evidence" value="ECO:0007669"/>
    <property type="project" value="InterPro"/>
</dbReference>
<dbReference type="GO" id="GO:0006952">
    <property type="term" value="P:defense response"/>
    <property type="evidence" value="ECO:0007669"/>
    <property type="project" value="UniProtKB-KW"/>
</dbReference>
<dbReference type="Gene3D" id="3.80.10.10">
    <property type="entry name" value="Ribonuclease Inhibitor"/>
    <property type="match status" value="3"/>
</dbReference>
<dbReference type="OMA" id="CNITDQA"/>
<feature type="domain" description="NB-ARC" evidence="3">
    <location>
        <begin position="219"/>
        <end position="370"/>
    </location>
</feature>
<evidence type="ECO:0000313" key="7">
    <source>
        <dbReference type="Proteomes" id="UP000007306"/>
    </source>
</evidence>
<dbReference type="PANTHER" id="PTHR36766:SF60">
    <property type="entry name" value="NB-ARC DOMAIN-CONTAINING PROTEIN"/>
    <property type="match status" value="1"/>
</dbReference>
<dbReference type="Pfam" id="PF00931">
    <property type="entry name" value="NB-ARC"/>
    <property type="match status" value="1"/>
</dbReference>
<dbReference type="SUPFAM" id="SSF52540">
    <property type="entry name" value="P-loop containing nucleoside triphosphate hydrolases"/>
    <property type="match status" value="1"/>
</dbReference>
<dbReference type="HOGENOM" id="CLU_000837_8_0_1"/>
<evidence type="ECO:0000313" key="6">
    <source>
        <dbReference type="EnsemblPlants" id="ORGLA02G0029400.1"/>
    </source>
</evidence>
<protein>
    <submittedName>
        <fullName evidence="6">Uncharacterized protein</fullName>
    </submittedName>
</protein>
<evidence type="ECO:0000259" key="3">
    <source>
        <dbReference type="Pfam" id="PF00931"/>
    </source>
</evidence>
<dbReference type="SUPFAM" id="SSF52058">
    <property type="entry name" value="L domain-like"/>
    <property type="match status" value="2"/>
</dbReference>
<dbReference type="EnsemblPlants" id="ORGLA02G0029400.1">
    <property type="protein sequence ID" value="ORGLA02G0029400.1"/>
    <property type="gene ID" value="ORGLA02G0029400"/>
</dbReference>
<proteinExistence type="predicted"/>
<evidence type="ECO:0000259" key="4">
    <source>
        <dbReference type="Pfam" id="PF23559"/>
    </source>
</evidence>
<dbReference type="InterPro" id="IPR056789">
    <property type="entry name" value="LRR_R13L1-DRL21"/>
</dbReference>
<dbReference type="InterPro" id="IPR036388">
    <property type="entry name" value="WH-like_DNA-bd_sf"/>
</dbReference>
<evidence type="ECO:0000259" key="5">
    <source>
        <dbReference type="Pfam" id="PF25019"/>
    </source>
</evidence>
<dbReference type="PRINTS" id="PR00364">
    <property type="entry name" value="DISEASERSIST"/>
</dbReference>
<dbReference type="Gene3D" id="1.10.10.10">
    <property type="entry name" value="Winged helix-like DNA-binding domain superfamily/Winged helix DNA-binding domain"/>
    <property type="match status" value="1"/>
</dbReference>
<reference evidence="6 7" key="2">
    <citation type="submission" date="2018-04" db="EMBL/GenBank/DDBJ databases">
        <title>OglaRS2 (Oryza glaberrima Reference Sequence Version 2).</title>
        <authorList>
            <person name="Zhang J."/>
            <person name="Kudrna D."/>
            <person name="Lee S."/>
            <person name="Talag J."/>
            <person name="Rajasekar S."/>
            <person name="Wing R.A."/>
        </authorList>
    </citation>
    <scope>NUCLEOTIDE SEQUENCE [LARGE SCALE GENOMIC DNA]</scope>
    <source>
        <strain evidence="6 7">cv. IRGC 96717</strain>
    </source>
</reference>
<dbReference type="Pfam" id="PF23559">
    <property type="entry name" value="WHD_DRP"/>
    <property type="match status" value="1"/>
</dbReference>
<evidence type="ECO:0000256" key="1">
    <source>
        <dbReference type="ARBA" id="ARBA00022614"/>
    </source>
</evidence>
<dbReference type="Pfam" id="PF25019">
    <property type="entry name" value="LRR_R13L1-DRL21"/>
    <property type="match status" value="1"/>
</dbReference>
<dbReference type="InterPro" id="IPR002182">
    <property type="entry name" value="NB-ARC"/>
</dbReference>